<dbReference type="GO" id="GO:0016020">
    <property type="term" value="C:membrane"/>
    <property type="evidence" value="ECO:0007669"/>
    <property type="project" value="UniProtKB-SubCell"/>
</dbReference>
<dbReference type="Pfam" id="PF13506">
    <property type="entry name" value="Glyco_transf_21"/>
    <property type="match status" value="1"/>
</dbReference>
<evidence type="ECO:0000256" key="6">
    <source>
        <dbReference type="ARBA" id="ARBA00022692"/>
    </source>
</evidence>
<dbReference type="RefSeq" id="WP_181318493.1">
    <property type="nucleotide sequence ID" value="NZ_CP090021.1"/>
</dbReference>
<name>A0A2T5K6L1_9RHOB</name>
<dbReference type="SUPFAM" id="SSF53448">
    <property type="entry name" value="Nucleotide-diphospho-sugar transferases"/>
    <property type="match status" value="1"/>
</dbReference>
<dbReference type="InterPro" id="IPR025993">
    <property type="entry name" value="Ceramide_glucosylTrfase"/>
</dbReference>
<comment type="pathway">
    <text evidence="2">Lipid metabolism; sphingolipid metabolism.</text>
</comment>
<accession>A0A2T5K6L1</accession>
<evidence type="ECO:0000313" key="12">
    <source>
        <dbReference type="Proteomes" id="UP000244060"/>
    </source>
</evidence>
<evidence type="ECO:0000256" key="10">
    <source>
        <dbReference type="SAM" id="SignalP"/>
    </source>
</evidence>
<evidence type="ECO:0000256" key="8">
    <source>
        <dbReference type="ARBA" id="ARBA00023136"/>
    </source>
</evidence>
<evidence type="ECO:0000256" key="1">
    <source>
        <dbReference type="ARBA" id="ARBA00004141"/>
    </source>
</evidence>
<evidence type="ECO:0000256" key="7">
    <source>
        <dbReference type="ARBA" id="ARBA00022989"/>
    </source>
</evidence>
<dbReference type="PANTHER" id="PTHR12726:SF0">
    <property type="entry name" value="CERAMIDE GLUCOSYLTRANSFERASE"/>
    <property type="match status" value="1"/>
</dbReference>
<organism evidence="11 12">
    <name type="scientific">Cereibacter azotoformans</name>
    <dbReference type="NCBI Taxonomy" id="43057"/>
    <lineage>
        <taxon>Bacteria</taxon>
        <taxon>Pseudomonadati</taxon>
        <taxon>Pseudomonadota</taxon>
        <taxon>Alphaproteobacteria</taxon>
        <taxon>Rhodobacterales</taxon>
        <taxon>Paracoccaceae</taxon>
        <taxon>Cereibacter</taxon>
    </lineage>
</organism>
<evidence type="ECO:0000256" key="4">
    <source>
        <dbReference type="ARBA" id="ARBA00022676"/>
    </source>
</evidence>
<dbReference type="Proteomes" id="UP000244060">
    <property type="component" value="Unassembled WGS sequence"/>
</dbReference>
<feature type="chain" id="PRO_5015626017" evidence="10">
    <location>
        <begin position="22"/>
        <end position="362"/>
    </location>
</feature>
<keyword evidence="10" id="KW-0732">Signal</keyword>
<keyword evidence="6 9" id="KW-0812">Transmembrane</keyword>
<comment type="caution">
    <text evidence="11">The sequence shown here is derived from an EMBL/GenBank/DDBJ whole genome shotgun (WGS) entry which is preliminary data.</text>
</comment>
<gene>
    <name evidence="11" type="ORF">C8J28_1096</name>
</gene>
<feature type="transmembrane region" description="Helical" evidence="9">
    <location>
        <begin position="282"/>
        <end position="304"/>
    </location>
</feature>
<protein>
    <submittedName>
        <fullName evidence="11">Ceramide glucosyltransferase</fullName>
    </submittedName>
</protein>
<keyword evidence="8 9" id="KW-0472">Membrane</keyword>
<comment type="subcellular location">
    <subcellularLocation>
        <location evidence="1">Membrane</location>
        <topology evidence="1">Multi-pass membrane protein</topology>
    </subcellularLocation>
</comment>
<dbReference type="AlphaFoldDB" id="A0A2T5K6L1"/>
<evidence type="ECO:0000256" key="5">
    <source>
        <dbReference type="ARBA" id="ARBA00022679"/>
    </source>
</evidence>
<evidence type="ECO:0000313" key="11">
    <source>
        <dbReference type="EMBL" id="PTR18051.1"/>
    </source>
</evidence>
<evidence type="ECO:0000256" key="2">
    <source>
        <dbReference type="ARBA" id="ARBA00004760"/>
    </source>
</evidence>
<keyword evidence="5 11" id="KW-0808">Transferase</keyword>
<dbReference type="GO" id="GO:0006679">
    <property type="term" value="P:glucosylceramide biosynthetic process"/>
    <property type="evidence" value="ECO:0007669"/>
    <property type="project" value="TreeGrafter"/>
</dbReference>
<proteinExistence type="predicted"/>
<comment type="pathway">
    <text evidence="3">Sphingolipid metabolism.</text>
</comment>
<sequence length="362" mass="39509">MSLTLAALGLLTLHLLAAALAASHGRRRGPAPSHRPFICLLRPVCGRDRHDRETLGSSFGLNWPDYEIVFCAAHEEDAAVPLVRELIRLHPGARARLLIGEERLTANPKLNNLAKGWAGTEARMIAIADANLMLPGDYLEQLMSEWRPGVGLVSSPPAGGRAEGIWGALEASFLNGLQGRWQLAAARVGLGFAQGKTMFLDRSLLDERGGLAALGAELAEDVAATRLVRAAGRSVRLVPRPFTQPIGRRRLRDVWDRQLRWSRIRRKGFPALFALEPLLSPVVPLVMLGVAAPLWILPFLALWYGAETALCRAMGWPCGRRDLAAWAARDLMLPVLWVATFARQGFEWRGTSMSPAAGKPAA</sequence>
<keyword evidence="7 9" id="KW-1133">Transmembrane helix</keyword>
<reference evidence="11 12" key="1">
    <citation type="submission" date="2018-04" db="EMBL/GenBank/DDBJ databases">
        <title>Genomic Encyclopedia of Type Strains, Phase III (KMG-III): the genomes of soil and plant-associated and newly described type strains.</title>
        <authorList>
            <person name="Whitman W."/>
        </authorList>
    </citation>
    <scope>NUCLEOTIDE SEQUENCE [LARGE SCALE GENOMIC DNA]</scope>
    <source>
        <strain evidence="11 12">KA25</strain>
    </source>
</reference>
<feature type="signal peptide" evidence="10">
    <location>
        <begin position="1"/>
        <end position="21"/>
    </location>
</feature>
<evidence type="ECO:0000256" key="9">
    <source>
        <dbReference type="SAM" id="Phobius"/>
    </source>
</evidence>
<evidence type="ECO:0000256" key="3">
    <source>
        <dbReference type="ARBA" id="ARBA00004991"/>
    </source>
</evidence>
<dbReference type="InterPro" id="IPR029044">
    <property type="entry name" value="Nucleotide-diphossugar_trans"/>
</dbReference>
<dbReference type="PANTHER" id="PTHR12726">
    <property type="entry name" value="CERAMIDE GLUCOSYLTRANSFERASE"/>
    <property type="match status" value="1"/>
</dbReference>
<keyword evidence="12" id="KW-1185">Reference proteome</keyword>
<dbReference type="GO" id="GO:0008120">
    <property type="term" value="F:ceramide glucosyltransferase activity"/>
    <property type="evidence" value="ECO:0007669"/>
    <property type="project" value="TreeGrafter"/>
</dbReference>
<dbReference type="Gene3D" id="3.90.550.10">
    <property type="entry name" value="Spore Coat Polysaccharide Biosynthesis Protein SpsA, Chain A"/>
    <property type="match status" value="1"/>
</dbReference>
<dbReference type="EMBL" id="QAOT01000009">
    <property type="protein sequence ID" value="PTR18051.1"/>
    <property type="molecule type" value="Genomic_DNA"/>
</dbReference>
<keyword evidence="4" id="KW-0328">Glycosyltransferase</keyword>